<dbReference type="RefSeq" id="WP_410501112.1">
    <property type="nucleotide sequence ID" value="NZ_RCZH01000014.1"/>
</dbReference>
<proteinExistence type="predicted"/>
<evidence type="ECO:0000259" key="1">
    <source>
        <dbReference type="Pfam" id="PF21722"/>
    </source>
</evidence>
<dbReference type="EMBL" id="RCZH01000014">
    <property type="protein sequence ID" value="TPG36265.1"/>
    <property type="molecule type" value="Genomic_DNA"/>
</dbReference>
<keyword evidence="3" id="KW-1185">Reference proteome</keyword>
<dbReference type="Pfam" id="PF21722">
    <property type="entry name" value="Gly_rich_2"/>
    <property type="match status" value="1"/>
</dbReference>
<organism evidence="2 3">
    <name type="scientific">Flavobacterium pectinovorum</name>
    <dbReference type="NCBI Taxonomy" id="29533"/>
    <lineage>
        <taxon>Bacteria</taxon>
        <taxon>Pseudomonadati</taxon>
        <taxon>Bacteroidota</taxon>
        <taxon>Flavobacteriia</taxon>
        <taxon>Flavobacteriales</taxon>
        <taxon>Flavobacteriaceae</taxon>
        <taxon>Flavobacterium</taxon>
    </lineage>
</organism>
<gene>
    <name evidence="2" type="ORF">EAH81_19520</name>
</gene>
<dbReference type="InterPro" id="IPR049304">
    <property type="entry name" value="Gly_rich_dom"/>
</dbReference>
<evidence type="ECO:0000313" key="3">
    <source>
        <dbReference type="Proteomes" id="UP000319700"/>
    </source>
</evidence>
<protein>
    <recommendedName>
        <fullName evidence="1">Glycine-rich domain-containing protein</fullName>
    </recommendedName>
</protein>
<reference evidence="2 3" key="1">
    <citation type="journal article" date="2019" name="Environ. Microbiol.">
        <title>Species interactions and distinct microbial communities in high Arctic permafrost affected cryosols are associated with the CH4 and CO2 gas fluxes.</title>
        <authorList>
            <person name="Altshuler I."/>
            <person name="Hamel J."/>
            <person name="Turney S."/>
            <person name="Magnuson E."/>
            <person name="Levesque R."/>
            <person name="Greer C."/>
            <person name="Whyte L.G."/>
        </authorList>
    </citation>
    <scope>NUCLEOTIDE SEQUENCE [LARGE SCALE GENOMIC DNA]</scope>
    <source>
        <strain evidence="2 3">42</strain>
    </source>
</reference>
<sequence length="1439" mass="141260">MKKILLSFLIFLPFQMECLFLNEQNKKRLVLTKFKLILVLSFVCTSLWAQPPHIFTADGTVVIPAGISSMDIQAWGAGGAGGGAGNSGLLNGRSAGGGGGAAYAHGLITVNPLSGTPLNIKVAAANTGTTATGTTGGSSTVQGFEAVILAVGGGGGTANTAGGTPSGGAGGLGSASIGSISTASGLAGGSGNTIVLGITLTSGAGGNAGGTGGGIGGAALSTLLLGTGPGNTGGAPGGGGSGGLQTALSSPQLGGTGAHGQVIVTYTCPIYNITGISAANVCITSPTSLVTVTASAASLPVGIYTVTYSRGTPAATGLLATMTVSTAGTGTFTASGLTTAGTSSIAVTALTSGVCVSPISGITTNVTISPATVQGSVGGGTTICNGATSALLSLTGNVGSVVRWESSVTPFSTWIPIASTAGITTYTSGALTQTTQFRAVVQSGTCTASNSAATTVTVNPLPQGSLTANGPFCTTGAGQLVFTATAGTGPYTVIYNDGTANRTANSVVSGTAFATAITPVLSTTTYTLVSVTDTNTTCVRSSGFTGNTATITVNPLPQGSLSANGPFCTTGAGQLVFTATAGTGPYTIIYNDGTANRTANSVVSGTAFATAITPVLSTTTYTLVSVTDTNTTCIRSSGFTTSSATITVNPIPQGSLSANGPFCATGAGQLVFTATVGTGPYTIVYNDGTANRTANSVVSGTAFATAITPVLSTTTYTLVSVTDTNTTCIRSSGFTGGTATITVRPLPQGSLSANGPFCTTGAGQLVFTATAGTGPYTIVYNDGTANRTANSVVSGTAFATSVTPVLSTTTYTLVSVTDTNTTCIRSSGFTGGTATITVNPLPQGSLSANGPFCTTGAGQLVFTATAGTGPYTVIYNDGTANRTANSVVSGTAFATSVTPVLSTTTYTLVSVTDTNTTCIRSSGFTGSAATITVNPLPQGSLSANGPFCTTGAGQLVFTATSGTGPYTVIYNDGTANRTANSVVSGTPFTTSVTPVLSTTTYTLVSVTDTNTTCVRSSGFTTGTATITVNPLPQGSLSANGPFCTTGAGQLVFTATAGTGPYTVIYNDGTANRTANSVVSGTAFATAITPVLSTTTYTLVSVTDTNTTCVRSSGFTGNTATITVNPLPQGSLSANGPFCTTGAGQLVFTATAGTGPYTVIYNDGTANRTANSVVSGTAFATAINPVLSTTTYTLVSVTDTNTTCIRSSGFTTSSATITVNPIPQGSLSANGPFCTTGAGQLVFTATSGTGPYTVIYNDGTANRTANSVVSGTPFTTSVTPVLSTTTYTLVSVTDTNTTCIRSSGFTTSSATITVNPIPQGSLSANGPFCTTGAGQLVFTATAGTGSYTVIYNDGTANRTANSVVSGTAFATSVTPVLSTTTYTLVSVTDTNTTCIRSSGFTGGTATITVNPLPQGSLSANGPFCTTGAGQLVFTATAGTG</sequence>
<feature type="non-terminal residue" evidence="2">
    <location>
        <position position="1439"/>
    </location>
</feature>
<name>A0A502EEX3_9FLAO</name>
<dbReference type="Proteomes" id="UP000319700">
    <property type="component" value="Unassembled WGS sequence"/>
</dbReference>
<feature type="domain" description="Glycine-rich" evidence="1">
    <location>
        <begin position="59"/>
        <end position="266"/>
    </location>
</feature>
<comment type="caution">
    <text evidence="2">The sequence shown here is derived from an EMBL/GenBank/DDBJ whole genome shotgun (WGS) entry which is preliminary data.</text>
</comment>
<accession>A0A502EEX3</accession>
<evidence type="ECO:0000313" key="2">
    <source>
        <dbReference type="EMBL" id="TPG36265.1"/>
    </source>
</evidence>